<feature type="domain" description="Aminoacyl-transfer RNA synthetases class-II family profile" evidence="6">
    <location>
        <begin position="202"/>
        <end position="490"/>
    </location>
</feature>
<dbReference type="AlphaFoldDB" id="A0AAD9LF54"/>
<dbReference type="GO" id="GO:0005829">
    <property type="term" value="C:cytosol"/>
    <property type="evidence" value="ECO:0007669"/>
    <property type="project" value="TreeGrafter"/>
</dbReference>
<keyword evidence="2" id="KW-0547">Nucleotide-binding</keyword>
<dbReference type="Gene3D" id="3.30.930.10">
    <property type="entry name" value="Bira Bifunctional Protein, Domain 2"/>
    <property type="match status" value="1"/>
</dbReference>
<reference evidence="7" key="1">
    <citation type="journal article" date="2014" name="Nucleic Acids Res.">
        <title>The evolutionary dynamics of variant antigen genes in Babesia reveal a history of genomic innovation underlying host-parasite interaction.</title>
        <authorList>
            <person name="Jackson A.P."/>
            <person name="Otto T.D."/>
            <person name="Darby A."/>
            <person name="Ramaprasad A."/>
            <person name="Xia D."/>
            <person name="Echaide I.E."/>
            <person name="Farber M."/>
            <person name="Gahlot S."/>
            <person name="Gamble J."/>
            <person name="Gupta D."/>
            <person name="Gupta Y."/>
            <person name="Jackson L."/>
            <person name="Malandrin L."/>
            <person name="Malas T.B."/>
            <person name="Moussa E."/>
            <person name="Nair M."/>
            <person name="Reid A.J."/>
            <person name="Sanders M."/>
            <person name="Sharma J."/>
            <person name="Tracey A."/>
            <person name="Quail M.A."/>
            <person name="Weir W."/>
            <person name="Wastling J.M."/>
            <person name="Hall N."/>
            <person name="Willadsen P."/>
            <person name="Lingelbach K."/>
            <person name="Shiels B."/>
            <person name="Tait A."/>
            <person name="Berriman M."/>
            <person name="Allred D.R."/>
            <person name="Pain A."/>
        </authorList>
    </citation>
    <scope>NUCLEOTIDE SEQUENCE</scope>
    <source>
        <strain evidence="7">1802A</strain>
    </source>
</reference>
<dbReference type="InterPro" id="IPR045864">
    <property type="entry name" value="aa-tRNA-synth_II/BPL/LPL"/>
</dbReference>
<dbReference type="GO" id="GO:0000049">
    <property type="term" value="F:tRNA binding"/>
    <property type="evidence" value="ECO:0007669"/>
    <property type="project" value="TreeGrafter"/>
</dbReference>
<keyword evidence="8" id="KW-1185">Reference proteome</keyword>
<dbReference type="SUPFAM" id="SSF55681">
    <property type="entry name" value="Class II aaRS and biotin synthetases"/>
    <property type="match status" value="1"/>
</dbReference>
<dbReference type="PROSITE" id="PS50862">
    <property type="entry name" value="AA_TRNA_LIGASE_II"/>
    <property type="match status" value="1"/>
</dbReference>
<dbReference type="Proteomes" id="UP001195914">
    <property type="component" value="Unassembled WGS sequence"/>
</dbReference>
<gene>
    <name evidence="7" type="ORF">X943_002216</name>
</gene>
<dbReference type="InterPro" id="IPR004365">
    <property type="entry name" value="NA-bd_OB_tRNA"/>
</dbReference>
<evidence type="ECO:0000256" key="1">
    <source>
        <dbReference type="ARBA" id="ARBA00022598"/>
    </source>
</evidence>
<dbReference type="EMBL" id="JAHBMH010000067">
    <property type="protein sequence ID" value="KAK1934041.1"/>
    <property type="molecule type" value="Genomic_DNA"/>
</dbReference>
<organism evidence="7 8">
    <name type="scientific">Babesia divergens</name>
    <dbReference type="NCBI Taxonomy" id="32595"/>
    <lineage>
        <taxon>Eukaryota</taxon>
        <taxon>Sar</taxon>
        <taxon>Alveolata</taxon>
        <taxon>Apicomplexa</taxon>
        <taxon>Aconoidasida</taxon>
        <taxon>Piroplasmida</taxon>
        <taxon>Babesiidae</taxon>
        <taxon>Babesia</taxon>
    </lineage>
</organism>
<name>A0AAD9LF54_BABDI</name>
<dbReference type="PRINTS" id="PR00982">
    <property type="entry name" value="TRNASYNTHLYS"/>
</dbReference>
<keyword evidence="4" id="KW-0030">Aminoacyl-tRNA synthetase</keyword>
<dbReference type="Gene3D" id="2.40.50.140">
    <property type="entry name" value="Nucleic acid-binding proteins"/>
    <property type="match status" value="1"/>
</dbReference>
<evidence type="ECO:0000256" key="5">
    <source>
        <dbReference type="ARBA" id="ARBA00030563"/>
    </source>
</evidence>
<keyword evidence="3" id="KW-0067">ATP-binding</keyword>
<evidence type="ECO:0000256" key="3">
    <source>
        <dbReference type="ARBA" id="ARBA00022840"/>
    </source>
</evidence>
<dbReference type="Pfam" id="PF01336">
    <property type="entry name" value="tRNA_anti-codon"/>
    <property type="match status" value="1"/>
</dbReference>
<sequence length="496" mass="55966">MDAIVDEFTFEANGSMQRQISSRLSKLRFLEDNIQANPYPEVSAGNDMTPISHILDKHGDMCSGDEITSVRYRVYGRIISIRFDGQFVVLRDSRGESIQVMFKRKADITVSNKALSTEKINQILDIGDIITVEGYVKKTNTGELTLVAQAMAVGAKCLLPLPDLFHGLKDVSTRLRMRHLDIMTNPETRQLLLQRSKMVWRLRQFLHDKGFIEVETPILHYGYSGANAKPFETMSKALGEKLYMRIAPEFFLKRLVTGGLADKIFEIGKCFRNEGTSTYHSPEFTMVEIYQQFADANDMMRLTEDIVTSLAEAVGTNTVQRDWTTKSMRDLIKEHTEIDVEQHDTEQLIDILAKSGVDVTDWRDASWGELVCELFKSRVEEKLVNPTHVTDLPRDVAPLADSGSRYSRVFESYIGGMEVAHGCTEECNPLELMQKLNQCKLQELAKMRDKEFMNALAHGMPPTAGLGIGMDRLLMALTATASIKSTQTFPLLKSVD</sequence>
<dbReference type="GO" id="GO:0004824">
    <property type="term" value="F:lysine-tRNA ligase activity"/>
    <property type="evidence" value="ECO:0007669"/>
    <property type="project" value="InterPro"/>
</dbReference>
<dbReference type="InterPro" id="IPR012340">
    <property type="entry name" value="NA-bd_OB-fold"/>
</dbReference>
<dbReference type="InterPro" id="IPR018149">
    <property type="entry name" value="Lys-tRNA-synth_II_C"/>
</dbReference>
<proteinExistence type="predicted"/>
<dbReference type="PANTHER" id="PTHR42918:SF15">
    <property type="entry name" value="LYSINE--TRNA LIGASE, CHLOROPLASTIC_MITOCHONDRIAL"/>
    <property type="match status" value="1"/>
</dbReference>
<dbReference type="Pfam" id="PF00152">
    <property type="entry name" value="tRNA-synt_2"/>
    <property type="match status" value="1"/>
</dbReference>
<keyword evidence="1" id="KW-0436">Ligase</keyword>
<dbReference type="InterPro" id="IPR006195">
    <property type="entry name" value="aa-tRNA-synth_II"/>
</dbReference>
<protein>
    <recommendedName>
        <fullName evidence="5">Lysyl-tRNA synthetase</fullName>
    </recommendedName>
</protein>
<dbReference type="PANTHER" id="PTHR42918">
    <property type="entry name" value="LYSYL-TRNA SYNTHETASE"/>
    <property type="match status" value="1"/>
</dbReference>
<dbReference type="InterPro" id="IPR044136">
    <property type="entry name" value="Lys-tRNA-ligase_II_N"/>
</dbReference>
<accession>A0AAD9LF54</accession>
<evidence type="ECO:0000259" key="6">
    <source>
        <dbReference type="PROSITE" id="PS50862"/>
    </source>
</evidence>
<evidence type="ECO:0000313" key="8">
    <source>
        <dbReference type="Proteomes" id="UP001195914"/>
    </source>
</evidence>
<dbReference type="GO" id="GO:0005524">
    <property type="term" value="F:ATP binding"/>
    <property type="evidence" value="ECO:0007669"/>
    <property type="project" value="UniProtKB-KW"/>
</dbReference>
<dbReference type="CDD" id="cd04322">
    <property type="entry name" value="LysRS_N"/>
    <property type="match status" value="1"/>
</dbReference>
<comment type="caution">
    <text evidence="7">The sequence shown here is derived from an EMBL/GenBank/DDBJ whole genome shotgun (WGS) entry which is preliminary data.</text>
</comment>
<evidence type="ECO:0000313" key="7">
    <source>
        <dbReference type="EMBL" id="KAK1934041.1"/>
    </source>
</evidence>
<evidence type="ECO:0000256" key="2">
    <source>
        <dbReference type="ARBA" id="ARBA00022741"/>
    </source>
</evidence>
<dbReference type="GO" id="GO:0006430">
    <property type="term" value="P:lysyl-tRNA aminoacylation"/>
    <property type="evidence" value="ECO:0007669"/>
    <property type="project" value="InterPro"/>
</dbReference>
<evidence type="ECO:0000256" key="4">
    <source>
        <dbReference type="ARBA" id="ARBA00023146"/>
    </source>
</evidence>
<dbReference type="InterPro" id="IPR004364">
    <property type="entry name" value="Aa-tRNA-synt_II"/>
</dbReference>
<reference evidence="7" key="2">
    <citation type="submission" date="2021-05" db="EMBL/GenBank/DDBJ databases">
        <authorList>
            <person name="Pain A."/>
        </authorList>
    </citation>
    <scope>NUCLEOTIDE SEQUENCE</scope>
    <source>
        <strain evidence="7">1802A</strain>
    </source>
</reference>
<dbReference type="SUPFAM" id="SSF50249">
    <property type="entry name" value="Nucleic acid-binding proteins"/>
    <property type="match status" value="1"/>
</dbReference>